<accession>A0A0A8ZKR2</accession>
<dbReference type="EMBL" id="GBRH01262458">
    <property type="protein sequence ID" value="JAD35437.1"/>
    <property type="molecule type" value="Transcribed_RNA"/>
</dbReference>
<protein>
    <submittedName>
        <fullName evidence="1">Uncharacterized protein</fullName>
    </submittedName>
</protein>
<dbReference type="AlphaFoldDB" id="A0A0A8ZKR2"/>
<name>A0A0A8ZKR2_ARUDO</name>
<reference evidence="1" key="2">
    <citation type="journal article" date="2015" name="Data Brief">
        <title>Shoot transcriptome of the giant reed, Arundo donax.</title>
        <authorList>
            <person name="Barrero R.A."/>
            <person name="Guerrero F.D."/>
            <person name="Moolhuijzen P."/>
            <person name="Goolsby J.A."/>
            <person name="Tidwell J."/>
            <person name="Bellgard S.E."/>
            <person name="Bellgard M.I."/>
        </authorList>
    </citation>
    <scope>NUCLEOTIDE SEQUENCE</scope>
    <source>
        <tissue evidence="1">Shoot tissue taken approximately 20 cm above the soil surface</tissue>
    </source>
</reference>
<organism evidence="1">
    <name type="scientific">Arundo donax</name>
    <name type="common">Giant reed</name>
    <name type="synonym">Donax arundinaceus</name>
    <dbReference type="NCBI Taxonomy" id="35708"/>
    <lineage>
        <taxon>Eukaryota</taxon>
        <taxon>Viridiplantae</taxon>
        <taxon>Streptophyta</taxon>
        <taxon>Embryophyta</taxon>
        <taxon>Tracheophyta</taxon>
        <taxon>Spermatophyta</taxon>
        <taxon>Magnoliopsida</taxon>
        <taxon>Liliopsida</taxon>
        <taxon>Poales</taxon>
        <taxon>Poaceae</taxon>
        <taxon>PACMAD clade</taxon>
        <taxon>Arundinoideae</taxon>
        <taxon>Arundineae</taxon>
        <taxon>Arundo</taxon>
    </lineage>
</organism>
<proteinExistence type="predicted"/>
<evidence type="ECO:0000313" key="1">
    <source>
        <dbReference type="EMBL" id="JAD35437.1"/>
    </source>
</evidence>
<sequence length="26" mass="3033">MQLDSSVQEILPLNLHGIKQQNLKER</sequence>
<reference evidence="1" key="1">
    <citation type="submission" date="2014-09" db="EMBL/GenBank/DDBJ databases">
        <authorList>
            <person name="Magalhaes I.L.F."/>
            <person name="Oliveira U."/>
            <person name="Santos F.R."/>
            <person name="Vidigal T.H.D.A."/>
            <person name="Brescovit A.D."/>
            <person name="Santos A.J."/>
        </authorList>
    </citation>
    <scope>NUCLEOTIDE SEQUENCE</scope>
    <source>
        <tissue evidence="1">Shoot tissue taken approximately 20 cm above the soil surface</tissue>
    </source>
</reference>